<dbReference type="EMBL" id="UINC01001246">
    <property type="protein sequence ID" value="SUZ75451.1"/>
    <property type="molecule type" value="Genomic_DNA"/>
</dbReference>
<evidence type="ECO:0000256" key="4">
    <source>
        <dbReference type="ARBA" id="ARBA00022723"/>
    </source>
</evidence>
<proteinExistence type="predicted"/>
<evidence type="ECO:0000313" key="9">
    <source>
        <dbReference type="EMBL" id="SUZ75451.1"/>
    </source>
</evidence>
<accession>A0A381Q807</accession>
<keyword evidence="4" id="KW-0479">Metal-binding</keyword>
<dbReference type="GO" id="GO:0050311">
    <property type="term" value="F:sulfite reductase (ferredoxin) activity"/>
    <property type="evidence" value="ECO:0007669"/>
    <property type="project" value="TreeGrafter"/>
</dbReference>
<dbReference type="Gene3D" id="3.30.70.20">
    <property type="match status" value="1"/>
</dbReference>
<evidence type="ECO:0000256" key="6">
    <source>
        <dbReference type="ARBA" id="ARBA00023004"/>
    </source>
</evidence>
<dbReference type="GO" id="GO:0051539">
    <property type="term" value="F:4 iron, 4 sulfur cluster binding"/>
    <property type="evidence" value="ECO:0007669"/>
    <property type="project" value="UniProtKB-KW"/>
</dbReference>
<gene>
    <name evidence="9" type="ORF">METZ01_LOCUS28305</name>
</gene>
<organism evidence="9">
    <name type="scientific">marine metagenome</name>
    <dbReference type="NCBI Taxonomy" id="408172"/>
    <lineage>
        <taxon>unclassified sequences</taxon>
        <taxon>metagenomes</taxon>
        <taxon>ecological metagenomes</taxon>
    </lineage>
</organism>
<dbReference type="InterPro" id="IPR005117">
    <property type="entry name" value="NiRdtase/SiRdtase_haem-b_fer"/>
</dbReference>
<reference evidence="9" key="1">
    <citation type="submission" date="2018-05" db="EMBL/GenBank/DDBJ databases">
        <authorList>
            <person name="Lanie J.A."/>
            <person name="Ng W.-L."/>
            <person name="Kazmierczak K.M."/>
            <person name="Andrzejewski T.M."/>
            <person name="Davidsen T.M."/>
            <person name="Wayne K.J."/>
            <person name="Tettelin H."/>
            <person name="Glass J.I."/>
            <person name="Rusch D."/>
            <person name="Podicherti R."/>
            <person name="Tsui H.-C.T."/>
            <person name="Winkler M.E."/>
        </authorList>
    </citation>
    <scope>NUCLEOTIDE SEQUENCE</scope>
</reference>
<dbReference type="InterPro" id="IPR017896">
    <property type="entry name" value="4Fe4S_Fe-S-bd"/>
</dbReference>
<dbReference type="NCBIfam" id="TIGR02066">
    <property type="entry name" value="dsrB"/>
    <property type="match status" value="1"/>
</dbReference>
<keyword evidence="6" id="KW-0408">Iron</keyword>
<keyword evidence="7" id="KW-0411">Iron-sulfur</keyword>
<dbReference type="InterPro" id="IPR006067">
    <property type="entry name" value="NO2/SO3_Rdtase_4Fe4S_dom"/>
</dbReference>
<dbReference type="Pfam" id="PF00037">
    <property type="entry name" value="Fer4"/>
    <property type="match status" value="1"/>
</dbReference>
<evidence type="ECO:0000256" key="5">
    <source>
        <dbReference type="ARBA" id="ARBA00023002"/>
    </source>
</evidence>
<evidence type="ECO:0000256" key="7">
    <source>
        <dbReference type="ARBA" id="ARBA00023014"/>
    </source>
</evidence>
<protein>
    <recommendedName>
        <fullName evidence="8">4Fe-4S ferredoxin-type domain-containing protein</fullName>
    </recommendedName>
</protein>
<dbReference type="PANTHER" id="PTHR11493:SF47">
    <property type="entry name" value="SULFITE REDUCTASE [NADPH] SUBUNIT BETA"/>
    <property type="match status" value="1"/>
</dbReference>
<dbReference type="GO" id="GO:0000103">
    <property type="term" value="P:sulfate assimilation"/>
    <property type="evidence" value="ECO:0007669"/>
    <property type="project" value="TreeGrafter"/>
</dbReference>
<dbReference type="GO" id="GO:0009055">
    <property type="term" value="F:electron transfer activity"/>
    <property type="evidence" value="ECO:0007669"/>
    <property type="project" value="InterPro"/>
</dbReference>
<feature type="domain" description="4Fe-4S ferredoxin-type" evidence="8">
    <location>
        <begin position="229"/>
        <end position="258"/>
    </location>
</feature>
<evidence type="ECO:0000256" key="3">
    <source>
        <dbReference type="ARBA" id="ARBA00022485"/>
    </source>
</evidence>
<dbReference type="SUPFAM" id="SSF55124">
    <property type="entry name" value="Nitrite/Sulfite reductase N-terminal domain-like"/>
    <property type="match status" value="1"/>
</dbReference>
<evidence type="ECO:0000256" key="1">
    <source>
        <dbReference type="ARBA" id="ARBA00001929"/>
    </source>
</evidence>
<dbReference type="InterPro" id="IPR036136">
    <property type="entry name" value="Nit/Sulf_reduc_fer-like_dom_sf"/>
</dbReference>
<dbReference type="InterPro" id="IPR045169">
    <property type="entry name" value="NO2/SO3_Rdtase_4Fe4S_prot"/>
</dbReference>
<dbReference type="Gene3D" id="3.30.413.10">
    <property type="entry name" value="Sulfite Reductase Hemoprotein, domain 1"/>
    <property type="match status" value="1"/>
</dbReference>
<dbReference type="GO" id="GO:0046872">
    <property type="term" value="F:metal ion binding"/>
    <property type="evidence" value="ECO:0007669"/>
    <property type="project" value="UniProtKB-KW"/>
</dbReference>
<dbReference type="PROSITE" id="PS51379">
    <property type="entry name" value="4FE4S_FER_2"/>
    <property type="match status" value="1"/>
</dbReference>
<dbReference type="GO" id="GO:0020037">
    <property type="term" value="F:heme binding"/>
    <property type="evidence" value="ECO:0007669"/>
    <property type="project" value="InterPro"/>
</dbReference>
<dbReference type="Pfam" id="PF03460">
    <property type="entry name" value="NIR_SIR_ferr"/>
    <property type="match status" value="1"/>
</dbReference>
<dbReference type="GO" id="GO:0009337">
    <property type="term" value="C:sulfite reductase complex (NADPH)"/>
    <property type="evidence" value="ECO:0007669"/>
    <property type="project" value="TreeGrafter"/>
</dbReference>
<keyword evidence="5" id="KW-0560">Oxidoreductase</keyword>
<dbReference type="Pfam" id="PF01077">
    <property type="entry name" value="NIR_SIR"/>
    <property type="match status" value="1"/>
</dbReference>
<name>A0A381Q807_9ZZZZ</name>
<dbReference type="InterPro" id="IPR045854">
    <property type="entry name" value="NO2/SO3_Rdtase_4Fe4S_sf"/>
</dbReference>
<sequence>MSTTAERTWKTVESGPHTYKDALHPVVAKNYGKWKYHELLKPGVMVHYGESGDALYTVRAATPRQDSVDLLRRIADLADKYADGFLRFTIRNSVEFMFSDESRIEPLMQDLEDMGLPVGGIANCVAPIAHTQGWLHCDIPATDASGVAKSVMDVLFKEFKTIEMPNKVRLSTSCCSINCGGQADIAIVVKHTRPPRINHDILSSVCELPKAVARCPVAAIRPTIVNDKRSLMVDEEKCIVCGACFGACPAMEINHPEHSQFAIWVGGKNSNARSKPQTMSLVAQGLPNNPPRWPEVNDVVGKILMAYKAGGKPWERMNEWIDRIGWKRFFEESDLEFQVDMIDSYRHARTTFNQSAHVRF</sequence>
<dbReference type="GO" id="GO:0016002">
    <property type="term" value="F:sulfite reductase activity"/>
    <property type="evidence" value="ECO:0007669"/>
    <property type="project" value="TreeGrafter"/>
</dbReference>
<comment type="cofactor">
    <cofactor evidence="2">
        <name>[4Fe-4S] cluster</name>
        <dbReference type="ChEBI" id="CHEBI:49883"/>
    </cofactor>
</comment>
<comment type="cofactor">
    <cofactor evidence="1">
        <name>siroheme</name>
        <dbReference type="ChEBI" id="CHEBI:60052"/>
    </cofactor>
</comment>
<dbReference type="Gene3D" id="3.30.70.3340">
    <property type="match status" value="1"/>
</dbReference>
<dbReference type="SUPFAM" id="SSF54862">
    <property type="entry name" value="4Fe-4S ferredoxins"/>
    <property type="match status" value="1"/>
</dbReference>
<evidence type="ECO:0000259" key="8">
    <source>
        <dbReference type="PROSITE" id="PS51379"/>
    </source>
</evidence>
<evidence type="ECO:0000256" key="2">
    <source>
        <dbReference type="ARBA" id="ARBA00001966"/>
    </source>
</evidence>
<dbReference type="AlphaFoldDB" id="A0A381Q807"/>
<dbReference type="InterPro" id="IPR017900">
    <property type="entry name" value="4Fe4S_Fe_S_CS"/>
</dbReference>
<dbReference type="GO" id="GO:0018551">
    <property type="term" value="F:dissimilatory sulfite reductase (NADH) activity"/>
    <property type="evidence" value="ECO:0007669"/>
    <property type="project" value="InterPro"/>
</dbReference>
<keyword evidence="3" id="KW-0004">4Fe-4S</keyword>
<dbReference type="SUPFAM" id="SSF56014">
    <property type="entry name" value="Nitrite and sulphite reductase 4Fe-4S domain-like"/>
    <property type="match status" value="1"/>
</dbReference>
<dbReference type="InterPro" id="IPR011808">
    <property type="entry name" value="DsrB"/>
</dbReference>
<dbReference type="PANTHER" id="PTHR11493">
    <property type="entry name" value="SULFITE REDUCTASE [NADPH] SUBUNIT BETA-RELATED"/>
    <property type="match status" value="1"/>
</dbReference>
<dbReference type="PROSITE" id="PS00198">
    <property type="entry name" value="4FE4S_FER_1"/>
    <property type="match status" value="1"/>
</dbReference>